<dbReference type="PROSITE" id="PS50089">
    <property type="entry name" value="ZF_RING_2"/>
    <property type="match status" value="1"/>
</dbReference>
<dbReference type="CDD" id="cd16579">
    <property type="entry name" value="RING-HC_PML_C-V"/>
    <property type="match status" value="1"/>
</dbReference>
<protein>
    <submittedName>
        <fullName evidence="8">Transcription intermediary factor 1-alpha-like</fullName>
    </submittedName>
</protein>
<evidence type="ECO:0000259" key="6">
    <source>
        <dbReference type="PROSITE" id="PS50119"/>
    </source>
</evidence>
<feature type="domain" description="B box-type" evidence="6">
    <location>
        <begin position="144"/>
        <end position="187"/>
    </location>
</feature>
<dbReference type="InterPro" id="IPR001841">
    <property type="entry name" value="Znf_RING"/>
</dbReference>
<name>A0ABM0MLY1_SACKO</name>
<dbReference type="InterPro" id="IPR013083">
    <property type="entry name" value="Znf_RING/FYVE/PHD"/>
</dbReference>
<dbReference type="InterPro" id="IPR018957">
    <property type="entry name" value="Znf_C3HC4_RING-type"/>
</dbReference>
<proteinExistence type="predicted"/>
<keyword evidence="2 4" id="KW-0863">Zinc-finger</keyword>
<keyword evidence="7" id="KW-1185">Reference proteome</keyword>
<dbReference type="InterPro" id="IPR047153">
    <property type="entry name" value="TRIM45/56/19-like"/>
</dbReference>
<evidence type="ECO:0000256" key="3">
    <source>
        <dbReference type="ARBA" id="ARBA00022833"/>
    </source>
</evidence>
<evidence type="ECO:0000256" key="2">
    <source>
        <dbReference type="ARBA" id="ARBA00022771"/>
    </source>
</evidence>
<dbReference type="PROSITE" id="PS50119">
    <property type="entry name" value="ZF_BBOX"/>
    <property type="match status" value="2"/>
</dbReference>
<feature type="domain" description="RING-type" evidence="5">
    <location>
        <begin position="11"/>
        <end position="53"/>
    </location>
</feature>
<dbReference type="SUPFAM" id="SSF57850">
    <property type="entry name" value="RING/U-box"/>
    <property type="match status" value="1"/>
</dbReference>
<dbReference type="Proteomes" id="UP000694865">
    <property type="component" value="Unplaced"/>
</dbReference>
<dbReference type="GeneID" id="102808538"/>
<keyword evidence="3" id="KW-0862">Zinc</keyword>
<dbReference type="RefSeq" id="XP_006821022.1">
    <property type="nucleotide sequence ID" value="XM_006820959.1"/>
</dbReference>
<dbReference type="Pfam" id="PF00097">
    <property type="entry name" value="zf-C3HC4"/>
    <property type="match status" value="1"/>
</dbReference>
<accession>A0ABM0MLY1</accession>
<evidence type="ECO:0000313" key="8">
    <source>
        <dbReference type="RefSeq" id="XP_006821022.1"/>
    </source>
</evidence>
<reference evidence="8" key="1">
    <citation type="submission" date="2025-08" db="UniProtKB">
        <authorList>
            <consortium name="RefSeq"/>
        </authorList>
    </citation>
    <scope>IDENTIFICATION</scope>
    <source>
        <tissue evidence="8">Testes</tissue>
    </source>
</reference>
<dbReference type="Gene3D" id="3.30.40.10">
    <property type="entry name" value="Zinc/RING finger domain, C3HC4 (zinc finger)"/>
    <property type="match status" value="1"/>
</dbReference>
<sequence length="355" mass="40967">MDIIDEDFLTCSICFERYKKPQILPCLHTFCSVCLVTLAEKRGGSLNRCPTCNAECESDQLKDNFFLSNLVEEFSKQSLTSGETPLQCESCEDKTAFHHCLDCSQHFCADCLKVHGKMAVSRCHQVVTIEDYKKNKSTNLCKPEVMIHCQYHVRSELKFQCETCQEVICSDCAVIKHRGTEHVLRDLKEVGNEQRKCLENMVTDMKRAREQLEDKIIKLCVKRDELNLHAKKEEKNISSQAKELIEQITMEEKVMIEKSKKQHDIRIKNNDMNIEELESIKSRLFNAHSYVETLMHHGNDVQLLRTMKETTNHLEQLINQEPEAIEVEAVIEFMPKTYNSGIIGEFGTDVHVCIS</sequence>
<dbReference type="Pfam" id="PF00643">
    <property type="entry name" value="zf-B_box"/>
    <property type="match status" value="1"/>
</dbReference>
<dbReference type="SUPFAM" id="SSF57845">
    <property type="entry name" value="B-box zinc-binding domain"/>
    <property type="match status" value="1"/>
</dbReference>
<dbReference type="PROSITE" id="PS00518">
    <property type="entry name" value="ZF_RING_1"/>
    <property type="match status" value="1"/>
</dbReference>
<dbReference type="SMART" id="SM00184">
    <property type="entry name" value="RING"/>
    <property type="match status" value="1"/>
</dbReference>
<dbReference type="Gene3D" id="3.30.160.60">
    <property type="entry name" value="Classic Zinc Finger"/>
    <property type="match status" value="1"/>
</dbReference>
<evidence type="ECO:0000313" key="7">
    <source>
        <dbReference type="Proteomes" id="UP000694865"/>
    </source>
</evidence>
<gene>
    <name evidence="8" type="primary">LOC102808538</name>
</gene>
<dbReference type="InterPro" id="IPR000315">
    <property type="entry name" value="Znf_B-box"/>
</dbReference>
<evidence type="ECO:0000256" key="4">
    <source>
        <dbReference type="PROSITE-ProRule" id="PRU00024"/>
    </source>
</evidence>
<dbReference type="PANTHER" id="PTHR25462:SF296">
    <property type="entry name" value="MEIOTIC P26, ISOFORM F"/>
    <property type="match status" value="1"/>
</dbReference>
<keyword evidence="1" id="KW-0479">Metal-binding</keyword>
<dbReference type="CDD" id="cd19757">
    <property type="entry name" value="Bbox1"/>
    <property type="match status" value="1"/>
</dbReference>
<evidence type="ECO:0000259" key="5">
    <source>
        <dbReference type="PROSITE" id="PS50089"/>
    </source>
</evidence>
<evidence type="ECO:0000256" key="1">
    <source>
        <dbReference type="ARBA" id="ARBA00022723"/>
    </source>
</evidence>
<dbReference type="InterPro" id="IPR017907">
    <property type="entry name" value="Znf_RING_CS"/>
</dbReference>
<dbReference type="SMART" id="SM00336">
    <property type="entry name" value="BBOX"/>
    <property type="match status" value="2"/>
</dbReference>
<organism evidence="7 8">
    <name type="scientific">Saccoglossus kowalevskii</name>
    <name type="common">Acorn worm</name>
    <dbReference type="NCBI Taxonomy" id="10224"/>
    <lineage>
        <taxon>Eukaryota</taxon>
        <taxon>Metazoa</taxon>
        <taxon>Hemichordata</taxon>
        <taxon>Enteropneusta</taxon>
        <taxon>Harrimaniidae</taxon>
        <taxon>Saccoglossus</taxon>
    </lineage>
</organism>
<feature type="domain" description="B box-type" evidence="6">
    <location>
        <begin position="83"/>
        <end position="129"/>
    </location>
</feature>
<dbReference type="PANTHER" id="PTHR25462">
    <property type="entry name" value="BONUS, ISOFORM C-RELATED"/>
    <property type="match status" value="1"/>
</dbReference>